<organism evidence="4 5">
    <name type="scientific">Apatococcus lobatus</name>
    <dbReference type="NCBI Taxonomy" id="904363"/>
    <lineage>
        <taxon>Eukaryota</taxon>
        <taxon>Viridiplantae</taxon>
        <taxon>Chlorophyta</taxon>
        <taxon>core chlorophytes</taxon>
        <taxon>Trebouxiophyceae</taxon>
        <taxon>Chlorellales</taxon>
        <taxon>Chlorellaceae</taxon>
        <taxon>Apatococcus</taxon>
    </lineage>
</organism>
<evidence type="ECO:0000259" key="3">
    <source>
        <dbReference type="Pfam" id="PF22899"/>
    </source>
</evidence>
<feature type="coiled-coil region" evidence="1">
    <location>
        <begin position="2187"/>
        <end position="2245"/>
    </location>
</feature>
<evidence type="ECO:0000313" key="4">
    <source>
        <dbReference type="EMBL" id="KAK9839089.1"/>
    </source>
</evidence>
<proteinExistence type="predicted"/>
<feature type="domain" description="SMCHD1 ribosomal S5" evidence="3">
    <location>
        <begin position="389"/>
        <end position="590"/>
    </location>
</feature>
<dbReference type="GO" id="GO:0006302">
    <property type="term" value="P:double-strand break repair"/>
    <property type="evidence" value="ECO:0007669"/>
    <property type="project" value="InterPro"/>
</dbReference>
<dbReference type="InterPro" id="IPR036890">
    <property type="entry name" value="HATPase_C_sf"/>
</dbReference>
<protein>
    <recommendedName>
        <fullName evidence="3">SMCHD1 ribosomal S5 domain-containing protein</fullName>
    </recommendedName>
</protein>
<keyword evidence="1" id="KW-0175">Coiled coil</keyword>
<reference evidence="4 5" key="1">
    <citation type="journal article" date="2024" name="Nat. Commun.">
        <title>Phylogenomics reveals the evolutionary origins of lichenization in chlorophyte algae.</title>
        <authorList>
            <person name="Puginier C."/>
            <person name="Libourel C."/>
            <person name="Otte J."/>
            <person name="Skaloud P."/>
            <person name="Haon M."/>
            <person name="Grisel S."/>
            <person name="Petersen M."/>
            <person name="Berrin J.G."/>
            <person name="Delaux P.M."/>
            <person name="Dal Grande F."/>
            <person name="Keller J."/>
        </authorList>
    </citation>
    <scope>NUCLEOTIDE SEQUENCE [LARGE SCALE GENOMIC DNA]</scope>
    <source>
        <strain evidence="4 5">SAG 2145</strain>
    </source>
</reference>
<feature type="compositionally biased region" description="Low complexity" evidence="2">
    <location>
        <begin position="785"/>
        <end position="794"/>
    </location>
</feature>
<name>A0AAW1RZB0_9CHLO</name>
<feature type="region of interest" description="Disordered" evidence="2">
    <location>
        <begin position="2249"/>
        <end position="2294"/>
    </location>
</feature>
<gene>
    <name evidence="4" type="ORF">WJX74_009270</name>
</gene>
<evidence type="ECO:0000256" key="2">
    <source>
        <dbReference type="SAM" id="MobiDB-lite"/>
    </source>
</evidence>
<evidence type="ECO:0000256" key="1">
    <source>
        <dbReference type="SAM" id="Coils"/>
    </source>
</evidence>
<feature type="compositionally biased region" description="Basic and acidic residues" evidence="2">
    <location>
        <begin position="2264"/>
        <end position="2282"/>
    </location>
</feature>
<dbReference type="Gene3D" id="3.30.565.10">
    <property type="entry name" value="Histidine kinase-like ATPase, C-terminal domain"/>
    <property type="match status" value="1"/>
</dbReference>
<dbReference type="EMBL" id="JALJOS010000005">
    <property type="protein sequence ID" value="KAK9839089.1"/>
    <property type="molecule type" value="Genomic_DNA"/>
</dbReference>
<dbReference type="PANTHER" id="PTHR22640">
    <property type="entry name" value="STRUCTURAL MAINTENANCE OF CHROMOSOMES FLEXIBLE HINGE DOMAIN-CONTAINING PROTEIN 1"/>
    <property type="match status" value="1"/>
</dbReference>
<feature type="compositionally biased region" description="Basic residues" evidence="2">
    <location>
        <begin position="795"/>
        <end position="809"/>
    </location>
</feature>
<dbReference type="Pfam" id="PF13589">
    <property type="entry name" value="HATPase_c_3"/>
    <property type="match status" value="1"/>
</dbReference>
<dbReference type="Pfam" id="PF22899">
    <property type="entry name" value="SMCHD1_S5"/>
    <property type="match status" value="1"/>
</dbReference>
<evidence type="ECO:0000313" key="5">
    <source>
        <dbReference type="Proteomes" id="UP001438707"/>
    </source>
</evidence>
<sequence>MPRQIRLQFGSGQQQQECNLTLETDSLQELQQAAQAAAPDVFSEGAIFTNFSQNFTTDADVSGLRPGETIQLVSHADGGKQLPGKERISFSPHPKTLTRAGDYEYFAAQGHHPFAYALGELIDNALRATNQNGSKGRRITISLVAEAGVGLICVRDNGCGMTKRQLNEWAIMNLSLEDRGITVQEQDAGRGVQAARTDRFLTGDLSYFGVGSKNAAFYMGRSIKVATKSAESQYVHELGIAAERLEQRYKGGEAVYEEDLIHRQPGDSSTISSMEQGFAPATSWVAEEVAQDSHPNSSPEGPAASFTRVIIGELKPSSLAVVLQEDKSQDLCRELAHVYHYYIHGEQGNRLSDASPHGHAASSSNPEIVIEHIFNGSMAWRRSLAEIDDDMQTRYLRAQRSELPFTLQVPDRGTVAGVMWYFPAEHEVETLPLASTTLAQRPIVTFNMTQQEPAAPGPGRATQQPQLTQLAGAPSGEVEDAAEEASAALSRSLVPLFDAFWQGRLIPGAQIESLPFIEAVRGKRGAAGRDALPDEAFMRLRGSLFFGPAFLVTRNKLTFRDNLRDLLGIAEPGERNLEKKFKDWLTKCHATLDKSISFAAIAPALVQASARSLLGTNTTAFTQITDGNTVVKQGELVSLAVKPATIGRIMYFSIAQIALEDGTYAGGRVTVQPLPEQVHGPGNLRTFSLRRIEAVLSEADAQGHMERELLKIPASLALEPAGLATDKTVEMAAGAVIPETRVTVLNGSSHCLTKAVLAGERHALSITQCLWRLAADADVAMPAAMQAPTGPASKGAKKGGRKGKVRKGKAAAAGPLTDDHEGTDMPQAASTSAAPEPVDVPGELLVKVENKAPVHDAFSFEFIADKLQAAADYLLQYSLHPAVPGAPIIMAGSRLSVKPGQPSKFALEGEGRLAAATKQLMLGETLPPLLLILTDPFGNRIQHLEEGLGKVQVSVQRAEAMSPGVVSNLDIQVSSAQDVSEGCARIIDLQVLGDSDVQSGLQLFGPSQAACGASPQMQQPVSEGEIPTAEVVIGFSAEEMAPETLKLRLRPGAPHSLQLGADAPFVLQMSEDAAEMMTQMPPDSHGPVAAVVSQAQLATFTVQSKDLWGNRTCTTDDMTARVLVECEALEPSRSWFTVGADGTATVQGLKAVMPVGAAAGPSKLSMSLVCEATTEGCQAALAAAGDCPVLTCGVTVEPSHAPVTLVILLGDDELQARVEGEGMLTCLEGIPAGQVIDELGFYCQDEAGRPVGGALKGRLTFSWGRSTKKVTLQDETIVQLPPLQAPQQVGEECAHFLRFAAEGGIQVEMQLTVLVVPGPPADWSLTFPDKPGRPAGAVICGQPFSLEVEALDMYRNRCRGGKTGDLPMPILEPTSGQPLEFDRNAWEQQWATQASEEMNAAQMSIVGRPGPVTIAVRDSSGQDGGSALKPDSLDLQLLPGEPAVLVFSNPPQGSVPTRGVLPSVTIQAMDAHGNHVSTCPVFEVALNQSALAEDGSAAKIQATGSNKAKLRDGTASFADVSIAADVPGQYMLRAASASRKHSMEDATTTLHLASSNAVTAITITPGLPPAGQAAEAGSTPTFRVGIVTEDGEALPEQVALDGLSLQLCPPGGGRADSISVPFLGNMAADGTSFSFSSPKLTGAGRYTVAAVFEETRPELVRAIGKRDAVMRSAALELHVRPGAPATLLMLDQEMGSMRLAAGNGADAEVRQLLPQAVLQLADRHGNAVATAGVAMAARLAWPARSSQRRSQAAPPGAELPILHGCSLPDASVQVETDTAGQAHFRDISIAQGSGCSGNAEACGGAACRALECELVFEARTSGNAMDADELELPVWRCSVLFSDDSSHFAALQALNSQHRQAVASRDTLQQQLHDQAQRVRDAESAAEQAASAVQQCHRDLDGAAPASIEAVQAELQRVQEARQELARAEPVEAQYGARERCSAQQGAMTAALDDCLESEEPGLVGVLAQLGTVDDHRLARILAAHYRSLLAVLIVAGEKTRQTLSRRLQSANRPQPDILCLTHSQPFRGPGGEAPGMENCQGQARSLMEAASIGSDPPLNMPLPHTRVMMGTNKDWSSVPLGPSDWPQGCLGYACNLVRPVIQGHRAAVLYPLLGSTLVFDTLPHAAQYRELATQALRTGTGDIVTLDLRKITSKGITVGTSFHVAELAQAPCRFGSTTADAHLTQVNLAQHQELALERLVEALQDQQSAGVALEIAQQKQQELISSCREQLQAAEQQIADIDLQLGTSQASPGAKRQHSSPAKAEKDHSNFELDKENDSNNHGKKKRRLTRMR</sequence>
<dbReference type="PANTHER" id="PTHR22640:SF2">
    <property type="entry name" value="STRUCTURAL MAINTENANCE OF CHROMOSOMES FLEXIBLE HINGE DOMAIN-CONTAINING PROTEIN 1"/>
    <property type="match status" value="1"/>
</dbReference>
<feature type="region of interest" description="Disordered" evidence="2">
    <location>
        <begin position="785"/>
        <end position="836"/>
    </location>
</feature>
<dbReference type="InterPro" id="IPR055109">
    <property type="entry name" value="SMCHD1_S5"/>
</dbReference>
<dbReference type="Proteomes" id="UP001438707">
    <property type="component" value="Unassembled WGS sequence"/>
</dbReference>
<feature type="compositionally biased region" description="Basic residues" evidence="2">
    <location>
        <begin position="2283"/>
        <end position="2294"/>
    </location>
</feature>
<keyword evidence="5" id="KW-1185">Reference proteome</keyword>
<comment type="caution">
    <text evidence="4">The sequence shown here is derived from an EMBL/GenBank/DDBJ whole genome shotgun (WGS) entry which is preliminary data.</text>
</comment>
<feature type="coiled-coil region" evidence="1">
    <location>
        <begin position="1851"/>
        <end position="1928"/>
    </location>
</feature>
<accession>A0AAW1RZB0</accession>
<dbReference type="SUPFAM" id="SSF55874">
    <property type="entry name" value="ATPase domain of HSP90 chaperone/DNA topoisomerase II/histidine kinase"/>
    <property type="match status" value="1"/>
</dbReference>
<dbReference type="InterPro" id="IPR038892">
    <property type="entry name" value="SMCHD1"/>
</dbReference>